<dbReference type="PANTHER" id="PTHR10788">
    <property type="entry name" value="TREHALOSE-6-PHOSPHATE SYNTHASE"/>
    <property type="match status" value="1"/>
</dbReference>
<reference evidence="1 2" key="1">
    <citation type="submission" date="2023-08" db="EMBL/GenBank/DDBJ databases">
        <title>Black Yeasts Isolated from many extreme environments.</title>
        <authorList>
            <person name="Coleine C."/>
            <person name="Stajich J.E."/>
            <person name="Selbmann L."/>
        </authorList>
    </citation>
    <scope>NUCLEOTIDE SEQUENCE [LARGE SCALE GENOMIC DNA]</scope>
    <source>
        <strain evidence="1 2">CCFEE 5885</strain>
    </source>
</reference>
<dbReference type="Gene3D" id="3.40.50.2000">
    <property type="entry name" value="Glycogen Phosphorylase B"/>
    <property type="match status" value="2"/>
</dbReference>
<protein>
    <submittedName>
        <fullName evidence="1">Threalose-6-phosphate phosphatase</fullName>
    </submittedName>
</protein>
<keyword evidence="2" id="KW-1185">Reference proteome</keyword>
<dbReference type="Pfam" id="PF00982">
    <property type="entry name" value="Glyco_transf_20"/>
    <property type="match status" value="1"/>
</dbReference>
<evidence type="ECO:0000313" key="2">
    <source>
        <dbReference type="Proteomes" id="UP001345013"/>
    </source>
</evidence>
<dbReference type="PANTHER" id="PTHR10788:SF106">
    <property type="entry name" value="BCDNA.GH08860"/>
    <property type="match status" value="1"/>
</dbReference>
<accession>A0ABR0KEX6</accession>
<evidence type="ECO:0000313" key="1">
    <source>
        <dbReference type="EMBL" id="KAK5094731.1"/>
    </source>
</evidence>
<dbReference type="EMBL" id="JAVRRG010000032">
    <property type="protein sequence ID" value="KAK5094731.1"/>
    <property type="molecule type" value="Genomic_DNA"/>
</dbReference>
<gene>
    <name evidence="1" type="primary">TPS2_1</name>
    <name evidence="1" type="ORF">LTR24_003431</name>
</gene>
<dbReference type="InterPro" id="IPR001830">
    <property type="entry name" value="Glyco_trans_20"/>
</dbReference>
<dbReference type="Proteomes" id="UP001345013">
    <property type="component" value="Unassembled WGS sequence"/>
</dbReference>
<sequence>MVSYEYVACQNKRKGVLVLSQYTGAAKMLQSCVVVNPWDTTRFAETIRKVLVMPEDERSRRHDEAAKVVDEWTSVKWGKSFLKTLATMEIPEDMLGRKTFDDISSNAVEQKELEAQSGVPDGH</sequence>
<comment type="caution">
    <text evidence="1">The sequence shown here is derived from an EMBL/GenBank/DDBJ whole genome shotgun (WGS) entry which is preliminary data.</text>
</comment>
<name>A0ABR0KEX6_9EURO</name>
<dbReference type="SUPFAM" id="SSF53756">
    <property type="entry name" value="UDP-Glycosyltransferase/glycogen phosphorylase"/>
    <property type="match status" value="1"/>
</dbReference>
<organism evidence="1 2">
    <name type="scientific">Lithohypha guttulata</name>
    <dbReference type="NCBI Taxonomy" id="1690604"/>
    <lineage>
        <taxon>Eukaryota</taxon>
        <taxon>Fungi</taxon>
        <taxon>Dikarya</taxon>
        <taxon>Ascomycota</taxon>
        <taxon>Pezizomycotina</taxon>
        <taxon>Eurotiomycetes</taxon>
        <taxon>Chaetothyriomycetidae</taxon>
        <taxon>Chaetothyriales</taxon>
        <taxon>Trichomeriaceae</taxon>
        <taxon>Lithohypha</taxon>
    </lineage>
</organism>
<proteinExistence type="predicted"/>